<evidence type="ECO:0008006" key="4">
    <source>
        <dbReference type="Google" id="ProtNLM"/>
    </source>
</evidence>
<evidence type="ECO:0000256" key="1">
    <source>
        <dbReference type="SAM" id="MobiDB-lite"/>
    </source>
</evidence>
<gene>
    <name evidence="2" type="ORF">GCM10022224_061780</name>
</gene>
<evidence type="ECO:0000313" key="2">
    <source>
        <dbReference type="EMBL" id="GAA3688123.1"/>
    </source>
</evidence>
<evidence type="ECO:0000313" key="3">
    <source>
        <dbReference type="Proteomes" id="UP001500902"/>
    </source>
</evidence>
<protein>
    <recommendedName>
        <fullName evidence="4">CsbD-like</fullName>
    </recommendedName>
</protein>
<feature type="region of interest" description="Disordered" evidence="1">
    <location>
        <begin position="25"/>
        <end position="59"/>
    </location>
</feature>
<proteinExistence type="predicted"/>
<accession>A0ABP7CDM8</accession>
<sequence length="59" mass="6849">MSVRWEIDNKVQALKRWVRQRFGRTTGDRRHQVAGEPSPVAGDPEQPDRSLKDALRPPR</sequence>
<dbReference type="Proteomes" id="UP001500902">
    <property type="component" value="Unassembled WGS sequence"/>
</dbReference>
<dbReference type="RefSeq" id="WP_344886166.1">
    <property type="nucleotide sequence ID" value="NZ_BAAAZP010000107.1"/>
</dbReference>
<organism evidence="2 3">
    <name type="scientific">Nonomuraea antimicrobica</name>
    <dbReference type="NCBI Taxonomy" id="561173"/>
    <lineage>
        <taxon>Bacteria</taxon>
        <taxon>Bacillati</taxon>
        <taxon>Actinomycetota</taxon>
        <taxon>Actinomycetes</taxon>
        <taxon>Streptosporangiales</taxon>
        <taxon>Streptosporangiaceae</taxon>
        <taxon>Nonomuraea</taxon>
    </lineage>
</organism>
<feature type="compositionally biased region" description="Basic and acidic residues" evidence="1">
    <location>
        <begin position="46"/>
        <end position="59"/>
    </location>
</feature>
<comment type="caution">
    <text evidence="2">The sequence shown here is derived from an EMBL/GenBank/DDBJ whole genome shotgun (WGS) entry which is preliminary data.</text>
</comment>
<name>A0ABP7CDM8_9ACTN</name>
<dbReference type="EMBL" id="BAAAZP010000107">
    <property type="protein sequence ID" value="GAA3688123.1"/>
    <property type="molecule type" value="Genomic_DNA"/>
</dbReference>
<keyword evidence="3" id="KW-1185">Reference proteome</keyword>
<reference evidence="3" key="1">
    <citation type="journal article" date="2019" name="Int. J. Syst. Evol. Microbiol.">
        <title>The Global Catalogue of Microorganisms (GCM) 10K type strain sequencing project: providing services to taxonomists for standard genome sequencing and annotation.</title>
        <authorList>
            <consortium name="The Broad Institute Genomics Platform"/>
            <consortium name="The Broad Institute Genome Sequencing Center for Infectious Disease"/>
            <person name="Wu L."/>
            <person name="Ma J."/>
        </authorList>
    </citation>
    <scope>NUCLEOTIDE SEQUENCE [LARGE SCALE GENOMIC DNA]</scope>
    <source>
        <strain evidence="3">JCM 16904</strain>
    </source>
</reference>